<keyword evidence="1" id="KW-0812">Transmembrane</keyword>
<accession>A0A418V9V9</accession>
<sequence>MDLDSWQPRDIARRLATAVASLIGVTAFLALWLGLPTHFLLAMLGGGGLGFLSFLLVHPLLRAFYR</sequence>
<dbReference type="EMBL" id="QYUJ01000014">
    <property type="protein sequence ID" value="RJF72894.1"/>
    <property type="molecule type" value="Genomic_DNA"/>
</dbReference>
<dbReference type="Proteomes" id="UP000286287">
    <property type="component" value="Unassembled WGS sequence"/>
</dbReference>
<organism evidence="2 3">
    <name type="scientific">Deinococcus cavernae</name>
    <dbReference type="NCBI Taxonomy" id="2320857"/>
    <lineage>
        <taxon>Bacteria</taxon>
        <taxon>Thermotogati</taxon>
        <taxon>Deinococcota</taxon>
        <taxon>Deinococci</taxon>
        <taxon>Deinococcales</taxon>
        <taxon>Deinococcaceae</taxon>
        <taxon>Deinococcus</taxon>
    </lineage>
</organism>
<name>A0A418V9V9_9DEIO</name>
<comment type="caution">
    <text evidence="2">The sequence shown here is derived from an EMBL/GenBank/DDBJ whole genome shotgun (WGS) entry which is preliminary data.</text>
</comment>
<evidence type="ECO:0000313" key="2">
    <source>
        <dbReference type="EMBL" id="RJF72894.1"/>
    </source>
</evidence>
<evidence type="ECO:0000313" key="3">
    <source>
        <dbReference type="Proteomes" id="UP000286287"/>
    </source>
</evidence>
<feature type="transmembrane region" description="Helical" evidence="1">
    <location>
        <begin position="12"/>
        <end position="33"/>
    </location>
</feature>
<keyword evidence="3" id="KW-1185">Reference proteome</keyword>
<proteinExistence type="predicted"/>
<protein>
    <submittedName>
        <fullName evidence="2">Uncharacterized protein</fullName>
    </submittedName>
</protein>
<feature type="transmembrane region" description="Helical" evidence="1">
    <location>
        <begin position="39"/>
        <end position="61"/>
    </location>
</feature>
<dbReference type="AlphaFoldDB" id="A0A418V9V9"/>
<keyword evidence="1" id="KW-0472">Membrane</keyword>
<reference evidence="2 3" key="1">
    <citation type="submission" date="2018-09" db="EMBL/GenBank/DDBJ databases">
        <authorList>
            <person name="Zhu H."/>
        </authorList>
    </citation>
    <scope>NUCLEOTIDE SEQUENCE [LARGE SCALE GENOMIC DNA]</scope>
    <source>
        <strain evidence="2 3">K2S05-167</strain>
    </source>
</reference>
<keyword evidence="1" id="KW-1133">Transmembrane helix</keyword>
<evidence type="ECO:0000256" key="1">
    <source>
        <dbReference type="SAM" id="Phobius"/>
    </source>
</evidence>
<gene>
    <name evidence="2" type="ORF">D3875_16425</name>
</gene>